<dbReference type="InterPro" id="IPR017853">
    <property type="entry name" value="GH"/>
</dbReference>
<protein>
    <recommendedName>
        <fullName evidence="5">Glycoside hydrolase family 5 domain-containing protein</fullName>
    </recommendedName>
</protein>
<dbReference type="InterPro" id="IPR050386">
    <property type="entry name" value="Glycosyl_hydrolase_5"/>
</dbReference>
<dbReference type="SUPFAM" id="SSF51445">
    <property type="entry name" value="(Trans)glycosidases"/>
    <property type="match status" value="1"/>
</dbReference>
<dbReference type="Gene3D" id="3.20.20.80">
    <property type="entry name" value="Glycosidases"/>
    <property type="match status" value="1"/>
</dbReference>
<comment type="caution">
    <text evidence="6">The sequence shown here is derived from an EMBL/GenBank/DDBJ whole genome shotgun (WGS) entry which is preliminary data.</text>
</comment>
<gene>
    <name evidence="6" type="ORF">COY66_06425</name>
</gene>
<keyword evidence="1 3" id="KW-0378">Hydrolase</keyword>
<dbReference type="PANTHER" id="PTHR31297:SF13">
    <property type="entry name" value="PUTATIVE-RELATED"/>
    <property type="match status" value="1"/>
</dbReference>
<evidence type="ECO:0000256" key="3">
    <source>
        <dbReference type="RuleBase" id="RU361153"/>
    </source>
</evidence>
<keyword evidence="2 3" id="KW-0326">Glycosidase</keyword>
<sequence>MLNYDKIFKKGLITLVAVLIALILFGVGIYFFSGFPRTMVNTNNINFSKNIGDLSWLSTSGNNIVDKKGEKVFLKGVNFGNWLLWEGCAYGILNCAGWPEKKLRAEMEKRMPEEKVDKFFDDIVSNYILPQDFQNVKNNGLNFVRLGFHYRYVKENELTVLDEAVQWAKEAGVYVILNMHAAPGAQAPAYFADSEGEILLWKEESYRQEYYRLWEILAERYRDEPAVAGYEVLNEPDAEDGSQVTALYNNVIKKIRQIDNKHIIFLDGNHYAGDFSIFPEPLDPNAVYVFHDYIETLDGLRTNIGRQGYSAFSLKYNVPLMCNEFSIWQLPLFADFFLQNNINYAPWSYKGWDNPPPYVFFDKNNAWRQWIEELNKNHPTDFTKTTLHQMANIVNASNLSDAAKADTLSIINGSSELSTKKEDLAILPKKYPGETNEFLAIRLEFSEIGKNAETAWLDGFTQSIMAMPTEEYNSLMLALRTN</sequence>
<accession>A0A2M7RFN8</accession>
<evidence type="ECO:0000313" key="6">
    <source>
        <dbReference type="EMBL" id="PIY95563.1"/>
    </source>
</evidence>
<dbReference type="EMBL" id="PFMD01000077">
    <property type="protein sequence ID" value="PIY95563.1"/>
    <property type="molecule type" value="Genomic_DNA"/>
</dbReference>
<dbReference type="GO" id="GO:0009986">
    <property type="term" value="C:cell surface"/>
    <property type="evidence" value="ECO:0007669"/>
    <property type="project" value="TreeGrafter"/>
</dbReference>
<proteinExistence type="inferred from homology"/>
<keyword evidence="4" id="KW-0472">Membrane</keyword>
<keyword evidence="4" id="KW-1133">Transmembrane helix</keyword>
<evidence type="ECO:0000259" key="5">
    <source>
        <dbReference type="Pfam" id="PF00150"/>
    </source>
</evidence>
<evidence type="ECO:0000256" key="1">
    <source>
        <dbReference type="ARBA" id="ARBA00022801"/>
    </source>
</evidence>
<dbReference type="Proteomes" id="UP000230779">
    <property type="component" value="Unassembled WGS sequence"/>
</dbReference>
<reference evidence="6 7" key="1">
    <citation type="submission" date="2017-09" db="EMBL/GenBank/DDBJ databases">
        <title>Depth-based differentiation of microbial function through sediment-hosted aquifers and enrichment of novel symbionts in the deep terrestrial subsurface.</title>
        <authorList>
            <person name="Probst A.J."/>
            <person name="Ladd B."/>
            <person name="Jarett J.K."/>
            <person name="Geller-Mcgrath D.E."/>
            <person name="Sieber C.M."/>
            <person name="Emerson J.B."/>
            <person name="Anantharaman K."/>
            <person name="Thomas B.C."/>
            <person name="Malmstrom R."/>
            <person name="Stieglmeier M."/>
            <person name="Klingl A."/>
            <person name="Woyke T."/>
            <person name="Ryan C.M."/>
            <person name="Banfield J.F."/>
        </authorList>
    </citation>
    <scope>NUCLEOTIDE SEQUENCE [LARGE SCALE GENOMIC DNA]</scope>
    <source>
        <strain evidence="6">CG_4_10_14_0_8_um_filter_42_10</strain>
    </source>
</reference>
<organism evidence="6 7">
    <name type="scientific">Candidatus Kerfeldbacteria bacterium CG_4_10_14_0_8_um_filter_42_10</name>
    <dbReference type="NCBI Taxonomy" id="2014248"/>
    <lineage>
        <taxon>Bacteria</taxon>
        <taxon>Candidatus Kerfeldiibacteriota</taxon>
    </lineage>
</organism>
<evidence type="ECO:0000256" key="2">
    <source>
        <dbReference type="ARBA" id="ARBA00023295"/>
    </source>
</evidence>
<evidence type="ECO:0000313" key="7">
    <source>
        <dbReference type="Proteomes" id="UP000230779"/>
    </source>
</evidence>
<name>A0A2M7RFN8_9BACT</name>
<dbReference type="PANTHER" id="PTHR31297">
    <property type="entry name" value="GLUCAN ENDO-1,6-BETA-GLUCOSIDASE B"/>
    <property type="match status" value="1"/>
</dbReference>
<evidence type="ECO:0000256" key="4">
    <source>
        <dbReference type="SAM" id="Phobius"/>
    </source>
</evidence>
<dbReference type="AlphaFoldDB" id="A0A2M7RFN8"/>
<keyword evidence="4" id="KW-0812">Transmembrane</keyword>
<feature type="domain" description="Glycoside hydrolase family 5" evidence="5">
    <location>
        <begin position="128"/>
        <end position="297"/>
    </location>
</feature>
<dbReference type="GO" id="GO:0005576">
    <property type="term" value="C:extracellular region"/>
    <property type="evidence" value="ECO:0007669"/>
    <property type="project" value="TreeGrafter"/>
</dbReference>
<dbReference type="GO" id="GO:0008422">
    <property type="term" value="F:beta-glucosidase activity"/>
    <property type="evidence" value="ECO:0007669"/>
    <property type="project" value="TreeGrafter"/>
</dbReference>
<dbReference type="InterPro" id="IPR001547">
    <property type="entry name" value="Glyco_hydro_5"/>
</dbReference>
<comment type="similarity">
    <text evidence="3">Belongs to the glycosyl hydrolase 5 (cellulase A) family.</text>
</comment>
<feature type="transmembrane region" description="Helical" evidence="4">
    <location>
        <begin position="12"/>
        <end position="32"/>
    </location>
</feature>
<dbReference type="Pfam" id="PF00150">
    <property type="entry name" value="Cellulase"/>
    <property type="match status" value="1"/>
</dbReference>
<dbReference type="GO" id="GO:0009251">
    <property type="term" value="P:glucan catabolic process"/>
    <property type="evidence" value="ECO:0007669"/>
    <property type="project" value="TreeGrafter"/>
</dbReference>